<comment type="caution">
    <text evidence="1">The sequence shown here is derived from an EMBL/GenBank/DDBJ whole genome shotgun (WGS) entry which is preliminary data.</text>
</comment>
<gene>
    <name evidence="1" type="ORF">NKI81_02760</name>
</gene>
<sequence>MKGEDAEVRHVVETHDLSPAQARELVRRHGNDWRKIDEAAKSYKDST</sequence>
<protein>
    <submittedName>
        <fullName evidence="1">Uncharacterized protein</fullName>
    </submittedName>
</protein>
<proteinExistence type="predicted"/>
<reference evidence="1 2" key="1">
    <citation type="journal article" date="2024" name="Proc. Natl. Acad. Sci. U.S.A.">
        <title>The evolutionary genomics of adaptation to stress in wild rhizobium bacteria.</title>
        <authorList>
            <person name="Kehlet-Delgado H."/>
            <person name="Montoya A.P."/>
            <person name="Jensen K.T."/>
            <person name="Wendlandt C.E."/>
            <person name="Dexheimer C."/>
            <person name="Roberts M."/>
            <person name="Torres Martinez L."/>
            <person name="Friesen M.L."/>
            <person name="Griffitts J.S."/>
            <person name="Porter S.S."/>
        </authorList>
    </citation>
    <scope>NUCLEOTIDE SEQUENCE [LARGE SCALE GENOMIC DNA]</scope>
    <source>
        <strain evidence="1 2">M0468</strain>
    </source>
</reference>
<evidence type="ECO:0000313" key="1">
    <source>
        <dbReference type="EMBL" id="MER9282885.1"/>
    </source>
</evidence>
<organism evidence="1 2">
    <name type="scientific">Mesorhizobium australicum</name>
    <dbReference type="NCBI Taxonomy" id="536018"/>
    <lineage>
        <taxon>Bacteria</taxon>
        <taxon>Pseudomonadati</taxon>
        <taxon>Pseudomonadota</taxon>
        <taxon>Alphaproteobacteria</taxon>
        <taxon>Hyphomicrobiales</taxon>
        <taxon>Phyllobacteriaceae</taxon>
        <taxon>Mesorhizobium</taxon>
    </lineage>
</organism>
<dbReference type="Proteomes" id="UP001480082">
    <property type="component" value="Unassembled WGS sequence"/>
</dbReference>
<dbReference type="EMBL" id="JAMYRI010000001">
    <property type="protein sequence ID" value="MER9282885.1"/>
    <property type="molecule type" value="Genomic_DNA"/>
</dbReference>
<name>A0ACC6ST95_9HYPH</name>
<evidence type="ECO:0000313" key="2">
    <source>
        <dbReference type="Proteomes" id="UP001480082"/>
    </source>
</evidence>
<accession>A0ACC6ST95</accession>
<keyword evidence="2" id="KW-1185">Reference proteome</keyword>